<dbReference type="InterPro" id="IPR042099">
    <property type="entry name" value="ANL_N_sf"/>
</dbReference>
<dbReference type="Gene3D" id="3.40.50.12780">
    <property type="entry name" value="N-terminal domain of ligase-like"/>
    <property type="match status" value="1"/>
</dbReference>
<evidence type="ECO:0000259" key="4">
    <source>
        <dbReference type="Pfam" id="PF13193"/>
    </source>
</evidence>
<organism evidence="5 6">
    <name type="scientific">Pengzhenrongella sicca</name>
    <dbReference type="NCBI Taxonomy" id="2819238"/>
    <lineage>
        <taxon>Bacteria</taxon>
        <taxon>Bacillati</taxon>
        <taxon>Actinomycetota</taxon>
        <taxon>Actinomycetes</taxon>
        <taxon>Micrococcales</taxon>
        <taxon>Pengzhenrongella</taxon>
    </lineage>
</organism>
<dbReference type="KEGG" id="psic:J4E96_02185"/>
<feature type="domain" description="AMP-binding enzyme C-terminal" evidence="4">
    <location>
        <begin position="337"/>
        <end position="412"/>
    </location>
</feature>
<keyword evidence="2" id="KW-0436">Ligase</keyword>
<dbReference type="RefSeq" id="WP_227424173.1">
    <property type="nucleotide sequence ID" value="NZ_CP071868.1"/>
</dbReference>
<dbReference type="InterPro" id="IPR045851">
    <property type="entry name" value="AMP-bd_C_sf"/>
</dbReference>
<dbReference type="AlphaFoldDB" id="A0A8A4ZEY5"/>
<keyword evidence="6" id="KW-1185">Reference proteome</keyword>
<evidence type="ECO:0000313" key="6">
    <source>
        <dbReference type="Proteomes" id="UP000663937"/>
    </source>
</evidence>
<dbReference type="Pfam" id="PF13193">
    <property type="entry name" value="AMP-binding_C"/>
    <property type="match status" value="1"/>
</dbReference>
<protein>
    <submittedName>
        <fullName evidence="5">AMP-binding protein</fullName>
    </submittedName>
</protein>
<gene>
    <name evidence="5" type="ORF">J4E96_02185</name>
</gene>
<dbReference type="SUPFAM" id="SSF56801">
    <property type="entry name" value="Acetyl-CoA synthetase-like"/>
    <property type="match status" value="1"/>
</dbReference>
<dbReference type="InterPro" id="IPR000873">
    <property type="entry name" value="AMP-dep_synth/lig_dom"/>
</dbReference>
<evidence type="ECO:0000256" key="2">
    <source>
        <dbReference type="ARBA" id="ARBA00022598"/>
    </source>
</evidence>
<reference evidence="5" key="1">
    <citation type="submission" date="2021-03" db="EMBL/GenBank/DDBJ databases">
        <title>Pengzhenrongella sicca gen. nov., sp. nov., a new member of suborder Micrococcineae isolated from High-Arctic tundra soil.</title>
        <authorList>
            <person name="Peng F."/>
        </authorList>
    </citation>
    <scope>NUCLEOTIDE SEQUENCE</scope>
    <source>
        <strain evidence="5">LRZ-2</strain>
    </source>
</reference>
<dbReference type="Proteomes" id="UP000663937">
    <property type="component" value="Chromosome"/>
</dbReference>
<dbReference type="EMBL" id="CP071868">
    <property type="protein sequence ID" value="QTE29865.1"/>
    <property type="molecule type" value="Genomic_DNA"/>
</dbReference>
<sequence length="416" mass="43487">MTGSRQVSSLDQPLVHDRFRTWTRAALAADPLGARTKVALGSKVAVQTDSAAVVIAAVLALDGWAGAVHLLPPGLRTELPPEVVRLDLELSDRPAGAVVGLPGSRVETRWVLYTSGTTGLPTSVEHSLASLTRTVRSTERTRSMVWGLLYNPTRMAGLQVLLQVLSSGALLVAPDPAARLSAKVAWMRDRSVTALSATPTLWRQMLQSGATHGWALTQLTLGGEIADQKVLDALAAEFPGARVTHVFASTETGAAFGVRDGLAGFPASYLEVAPGGIRLRIVEGILQVHSPAASVAGPDGFASTGDVVEVSGDRVLFRGRSSGIVNVGGSKVWPEDVERLLRTHPHVLDAVVSARVNAFTGSILVATIVPGPGAPGDLAKTIRAWVKTRAPGHHVPAIVTAVPALAVSSAGKAERR</sequence>
<dbReference type="InterPro" id="IPR025110">
    <property type="entry name" value="AMP-bd_C"/>
</dbReference>
<dbReference type="GO" id="GO:0006631">
    <property type="term" value="P:fatty acid metabolic process"/>
    <property type="evidence" value="ECO:0007669"/>
    <property type="project" value="TreeGrafter"/>
</dbReference>
<name>A0A8A4ZEY5_9MICO</name>
<dbReference type="Pfam" id="PF00501">
    <property type="entry name" value="AMP-binding"/>
    <property type="match status" value="1"/>
</dbReference>
<dbReference type="PANTHER" id="PTHR43201">
    <property type="entry name" value="ACYL-COA SYNTHETASE"/>
    <property type="match status" value="1"/>
</dbReference>
<comment type="similarity">
    <text evidence="1">Belongs to the ATP-dependent AMP-binding enzyme family.</text>
</comment>
<dbReference type="GO" id="GO:0031956">
    <property type="term" value="F:medium-chain fatty acid-CoA ligase activity"/>
    <property type="evidence" value="ECO:0007669"/>
    <property type="project" value="TreeGrafter"/>
</dbReference>
<proteinExistence type="inferred from homology"/>
<accession>A0A8A4ZEY5</accession>
<feature type="domain" description="AMP-dependent synthetase/ligase" evidence="3">
    <location>
        <begin position="110"/>
        <end position="257"/>
    </location>
</feature>
<dbReference type="PANTHER" id="PTHR43201:SF5">
    <property type="entry name" value="MEDIUM-CHAIN ACYL-COA LIGASE ACSF2, MITOCHONDRIAL"/>
    <property type="match status" value="1"/>
</dbReference>
<dbReference type="Gene3D" id="3.30.300.30">
    <property type="match status" value="1"/>
</dbReference>
<evidence type="ECO:0000256" key="1">
    <source>
        <dbReference type="ARBA" id="ARBA00006432"/>
    </source>
</evidence>
<evidence type="ECO:0000313" key="5">
    <source>
        <dbReference type="EMBL" id="QTE29865.1"/>
    </source>
</evidence>
<evidence type="ECO:0000259" key="3">
    <source>
        <dbReference type="Pfam" id="PF00501"/>
    </source>
</evidence>